<feature type="transmembrane region" description="Helical" evidence="2">
    <location>
        <begin position="216"/>
        <end position="238"/>
    </location>
</feature>
<dbReference type="AlphaFoldDB" id="A0A9Q1KGU5"/>
<evidence type="ECO:0000313" key="4">
    <source>
        <dbReference type="Proteomes" id="UP001153076"/>
    </source>
</evidence>
<name>A0A9Q1KGU5_9CARY</name>
<evidence type="ECO:0000313" key="3">
    <source>
        <dbReference type="EMBL" id="KAJ8444056.1"/>
    </source>
</evidence>
<dbReference type="EMBL" id="JAKOGI010000108">
    <property type="protein sequence ID" value="KAJ8444056.1"/>
    <property type="molecule type" value="Genomic_DNA"/>
</dbReference>
<feature type="region of interest" description="Disordered" evidence="1">
    <location>
        <begin position="119"/>
        <end position="140"/>
    </location>
</feature>
<feature type="compositionally biased region" description="Basic and acidic residues" evidence="1">
    <location>
        <begin position="119"/>
        <end position="128"/>
    </location>
</feature>
<keyword evidence="2" id="KW-0472">Membrane</keyword>
<keyword evidence="2" id="KW-1133">Transmembrane helix</keyword>
<keyword evidence="2" id="KW-0812">Transmembrane</keyword>
<feature type="transmembrane region" description="Helical" evidence="2">
    <location>
        <begin position="244"/>
        <end position="265"/>
    </location>
</feature>
<evidence type="ECO:0000256" key="2">
    <source>
        <dbReference type="SAM" id="Phobius"/>
    </source>
</evidence>
<reference evidence="3" key="1">
    <citation type="submission" date="2022-04" db="EMBL/GenBank/DDBJ databases">
        <title>Carnegiea gigantea Genome sequencing and assembly v2.</title>
        <authorList>
            <person name="Copetti D."/>
            <person name="Sanderson M.J."/>
            <person name="Burquez A."/>
            <person name="Wojciechowski M.F."/>
        </authorList>
    </citation>
    <scope>NUCLEOTIDE SEQUENCE</scope>
    <source>
        <strain evidence="3">SGP5-SGP5p</strain>
        <tissue evidence="3">Aerial part</tissue>
    </source>
</reference>
<comment type="caution">
    <text evidence="3">The sequence shown here is derived from an EMBL/GenBank/DDBJ whole genome shotgun (WGS) entry which is preliminary data.</text>
</comment>
<keyword evidence="4" id="KW-1185">Reference proteome</keyword>
<evidence type="ECO:0000256" key="1">
    <source>
        <dbReference type="SAM" id="MobiDB-lite"/>
    </source>
</evidence>
<accession>A0A9Q1KGU5</accession>
<gene>
    <name evidence="3" type="ORF">Cgig2_030913</name>
</gene>
<organism evidence="3 4">
    <name type="scientific">Carnegiea gigantea</name>
    <dbReference type="NCBI Taxonomy" id="171969"/>
    <lineage>
        <taxon>Eukaryota</taxon>
        <taxon>Viridiplantae</taxon>
        <taxon>Streptophyta</taxon>
        <taxon>Embryophyta</taxon>
        <taxon>Tracheophyta</taxon>
        <taxon>Spermatophyta</taxon>
        <taxon>Magnoliopsida</taxon>
        <taxon>eudicotyledons</taxon>
        <taxon>Gunneridae</taxon>
        <taxon>Pentapetalae</taxon>
        <taxon>Caryophyllales</taxon>
        <taxon>Cactineae</taxon>
        <taxon>Cactaceae</taxon>
        <taxon>Cactoideae</taxon>
        <taxon>Echinocereeae</taxon>
        <taxon>Carnegiea</taxon>
    </lineage>
</organism>
<sequence length="418" mass="47245">MTDTIMQQVTEQVKKAVEFASSARRSPHFNYVLTTGCEPSHRHVPVASYCHSDEVRKHPMLKRPQPMTAAPKPQNVQKYYEFHEQNMHTTAECRELRKTLHELANKGQIDRFLKRKCEPARPDPREEESSTEIATTTTGGYVEGNTRSAWKAQLRGAQQEVNPTGIIRLSLRFRNKNKARNVEVDFLVVDVPMAYNVRLGRSTLNKVEIHQLRISTLSLGLTTILYVFDIHFEIAILAESVGNQGLYAVLVSLPIALMLGFGGLLSPRCGLGLFLGRWRSPFRPPRPLSLFQRHLYLVAASSNFRHFIWSKGLGNNSTGLVEEKIATRRKEVEKRFGFTSVMVTYSSVTFDGSIKPEGARAQDLVQGCVLEQSEEVEDVVEGEVENIHDSFEDSKEAFEDAIVSLKEEEGESRAYFSL</sequence>
<protein>
    <submittedName>
        <fullName evidence="3">Uncharacterized protein</fullName>
    </submittedName>
</protein>
<proteinExistence type="predicted"/>
<dbReference type="Proteomes" id="UP001153076">
    <property type="component" value="Unassembled WGS sequence"/>
</dbReference>